<dbReference type="GO" id="GO:0051598">
    <property type="term" value="P:meiotic recombination checkpoint signaling"/>
    <property type="evidence" value="ECO:0007669"/>
    <property type="project" value="TreeGrafter"/>
</dbReference>
<dbReference type="GO" id="GO:0007283">
    <property type="term" value="P:spermatogenesis"/>
    <property type="evidence" value="ECO:0007669"/>
    <property type="project" value="UniProtKB-KW"/>
</dbReference>
<keyword evidence="6" id="KW-0507">mRNA processing</keyword>
<feature type="region of interest" description="Disordered" evidence="18">
    <location>
        <begin position="1"/>
        <end position="143"/>
    </location>
</feature>
<keyword evidence="11" id="KW-0744">Spermatogenesis</keyword>
<dbReference type="GO" id="GO:0048477">
    <property type="term" value="P:oogenesis"/>
    <property type="evidence" value="ECO:0007669"/>
    <property type="project" value="UniProtKB-KW"/>
</dbReference>
<evidence type="ECO:0000256" key="11">
    <source>
        <dbReference type="ARBA" id="ARBA00022871"/>
    </source>
</evidence>
<dbReference type="InterPro" id="IPR006811">
    <property type="entry name" value="RNA_pol_II_suA"/>
</dbReference>
<comment type="subcellular location">
    <subcellularLocation>
        <location evidence="1">Nucleus</location>
    </subcellularLocation>
</comment>
<dbReference type="InterPro" id="IPR044539">
    <property type="entry name" value="Pch2-like"/>
</dbReference>
<evidence type="ECO:0000256" key="5">
    <source>
        <dbReference type="ARBA" id="ARBA00022364"/>
    </source>
</evidence>
<evidence type="ECO:0000256" key="10">
    <source>
        <dbReference type="ARBA" id="ARBA00022840"/>
    </source>
</evidence>
<dbReference type="InterPro" id="IPR027417">
    <property type="entry name" value="P-loop_NTPase"/>
</dbReference>
<dbReference type="InterPro" id="IPR003959">
    <property type="entry name" value="ATPase_AAA_core"/>
</dbReference>
<accession>A0A4Y7MHD1</accession>
<evidence type="ECO:0000256" key="1">
    <source>
        <dbReference type="ARBA" id="ARBA00004123"/>
    </source>
</evidence>
<feature type="domain" description="AAA+ ATPase" evidence="19">
    <location>
        <begin position="318"/>
        <end position="479"/>
    </location>
</feature>
<evidence type="ECO:0000256" key="9">
    <source>
        <dbReference type="ARBA" id="ARBA00022801"/>
    </source>
</evidence>
<dbReference type="GO" id="GO:0005524">
    <property type="term" value="F:ATP binding"/>
    <property type="evidence" value="ECO:0007669"/>
    <property type="project" value="UniProtKB-KW"/>
</dbReference>
<evidence type="ECO:0000256" key="13">
    <source>
        <dbReference type="ARBA" id="ARBA00022943"/>
    </source>
</evidence>
<dbReference type="GO" id="GO:0031124">
    <property type="term" value="P:mRNA 3'-end processing"/>
    <property type="evidence" value="ECO:0007669"/>
    <property type="project" value="UniProtKB-ARBA"/>
</dbReference>
<sequence length="693" mass="76853">MWAARRRAGAARADGEGVQALEPAGEGVQTPEPIGEGVQAPEPAGEGAQAPEPIGEEVQAPEPAGEGAQTPEPAGEGAQTPEPIGEGVRAPEQAGEGVHAPEPAGEGAQAPEPVGEGNQIPEPAGEDALSPEQAGEVAQAPAAVVIPEDERLDNRIQRTKGMKGIQSQKVINVEVLKKQTSRLTREQLNPYLKEYVEKYGTKDYHGEANEINILCSNVESITFHDDTNMEGIMPVCYGTVEHQYHIFTIEDSGPELQELDDKEDEVPAATHWQLPSSEFHGLWETLIYDNNVKMQLLNFVQTTMLFSDRGVNSNIISWNRVVLLHGPPGTGKTSLCRALAHKMAIRLSHRYSNSQLVEINSHSLFSKWFSEASYSTIDLMSGKLVMKMFAKIQELIEDPDCLVTVLIDEVESLARARQSASSNNEPSDSVRVVNALLTQIDQIKRFPNVLILSTSNISGTIDLAFVDRADIKQFIGLPTPRAIYAIYYSCLQELFRTGSTKMPQPLKLAVICSSNMNRSMEAHNFLSKKGYRVQSFGTGDKVKLPGAAPDRPNVYEFGTPYDDIYQDLLQKDRELYTRNGLLHMLDRNRRIKPHPERFQSTSEQFNLILTCEERVYDQVIESLEGRDSQTTPVHIVNIEIQDNHEEATIGAFLMCDLVAMMANSDDLDNDIDEMLQDFEAKCQRPILHCLLFY</sequence>
<dbReference type="SMART" id="SM00382">
    <property type="entry name" value="AAA"/>
    <property type="match status" value="1"/>
</dbReference>
<dbReference type="Gene3D" id="3.40.50.300">
    <property type="entry name" value="P-loop containing nucleotide triphosphate hydrolases"/>
    <property type="match status" value="1"/>
</dbReference>
<evidence type="ECO:0000256" key="8">
    <source>
        <dbReference type="ARBA" id="ARBA00022782"/>
    </source>
</evidence>
<evidence type="ECO:0000256" key="15">
    <source>
        <dbReference type="ARBA" id="ARBA00047761"/>
    </source>
</evidence>
<dbReference type="FunFam" id="3.40.50.300:FF:000662">
    <property type="entry name" value="Pachytene checkpoint protein 2 homolog"/>
    <property type="match status" value="1"/>
</dbReference>
<dbReference type="GO" id="GO:0007131">
    <property type="term" value="P:reciprocal meiotic recombination"/>
    <property type="evidence" value="ECO:0007669"/>
    <property type="project" value="TreeGrafter"/>
</dbReference>
<dbReference type="CDD" id="cd19508">
    <property type="entry name" value="RecA-like_Pch2-like"/>
    <property type="match status" value="1"/>
</dbReference>
<protein>
    <recommendedName>
        <fullName evidence="5">Pachytene checkpoint protein 2 homolog</fullName>
        <ecNumber evidence="4">3.1.3.16</ecNumber>
    </recommendedName>
</protein>
<dbReference type="GO" id="GO:0016887">
    <property type="term" value="F:ATP hydrolysis activity"/>
    <property type="evidence" value="ECO:0007669"/>
    <property type="project" value="InterPro"/>
</dbReference>
<keyword evidence="10 17" id="KW-0067">ATP-binding</keyword>
<dbReference type="OrthoDB" id="10042665at2759"/>
<dbReference type="EMBL" id="LR010147">
    <property type="protein sequence ID" value="SVE79766.1"/>
    <property type="molecule type" value="mRNA"/>
</dbReference>
<keyword evidence="13" id="KW-0896">Oogenesis</keyword>
<dbReference type="PRINTS" id="PR00830">
    <property type="entry name" value="ENDOLAPTASE"/>
</dbReference>
<dbReference type="GO" id="GO:0005634">
    <property type="term" value="C:nucleus"/>
    <property type="evidence" value="ECO:0007669"/>
    <property type="project" value="UniProtKB-SubCell"/>
</dbReference>
<dbReference type="FunFam" id="3.40.50.2300:FF:000039">
    <property type="entry name" value="RNA polymerase II subunit A C-terminal domain phosphatase"/>
    <property type="match status" value="1"/>
</dbReference>
<feature type="compositionally biased region" description="Low complexity" evidence="18">
    <location>
        <begin position="39"/>
        <end position="57"/>
    </location>
</feature>
<name>A0A4Y7MHD1_9CRUS</name>
<dbReference type="GO" id="GO:0008420">
    <property type="term" value="F:RNA polymerase II CTD heptapeptide repeat phosphatase activity"/>
    <property type="evidence" value="ECO:0007669"/>
    <property type="project" value="UniProtKB-ARBA"/>
</dbReference>
<keyword evidence="14" id="KW-0539">Nucleus</keyword>
<keyword evidence="9" id="KW-0378">Hydrolase</keyword>
<evidence type="ECO:0000313" key="20">
    <source>
        <dbReference type="EMBL" id="SVE79766.1"/>
    </source>
</evidence>
<organism evidence="20">
    <name type="scientific">Daphnia magna</name>
    <dbReference type="NCBI Taxonomy" id="35525"/>
    <lineage>
        <taxon>Eukaryota</taxon>
        <taxon>Metazoa</taxon>
        <taxon>Ecdysozoa</taxon>
        <taxon>Arthropoda</taxon>
        <taxon>Crustacea</taxon>
        <taxon>Branchiopoda</taxon>
        <taxon>Diplostraca</taxon>
        <taxon>Cladocera</taxon>
        <taxon>Anomopoda</taxon>
        <taxon>Daphniidae</taxon>
        <taxon>Daphnia</taxon>
    </lineage>
</organism>
<dbReference type="Pfam" id="PF04722">
    <property type="entry name" value="Ssu72"/>
    <property type="match status" value="1"/>
</dbReference>
<evidence type="ECO:0000259" key="19">
    <source>
        <dbReference type="SMART" id="SM00382"/>
    </source>
</evidence>
<evidence type="ECO:0000256" key="16">
    <source>
        <dbReference type="ARBA" id="ARBA00048336"/>
    </source>
</evidence>
<dbReference type="GO" id="GO:0042802">
    <property type="term" value="F:identical protein binding"/>
    <property type="evidence" value="ECO:0007669"/>
    <property type="project" value="UniProtKB-ARBA"/>
</dbReference>
<keyword evidence="8" id="KW-0221">Differentiation</keyword>
<evidence type="ECO:0000256" key="14">
    <source>
        <dbReference type="ARBA" id="ARBA00023242"/>
    </source>
</evidence>
<comment type="catalytic activity">
    <reaction evidence="15">
        <text>O-phospho-L-seryl-[protein] + H2O = L-seryl-[protein] + phosphate</text>
        <dbReference type="Rhea" id="RHEA:20629"/>
        <dbReference type="Rhea" id="RHEA-COMP:9863"/>
        <dbReference type="Rhea" id="RHEA-COMP:11604"/>
        <dbReference type="ChEBI" id="CHEBI:15377"/>
        <dbReference type="ChEBI" id="CHEBI:29999"/>
        <dbReference type="ChEBI" id="CHEBI:43474"/>
        <dbReference type="ChEBI" id="CHEBI:83421"/>
        <dbReference type="EC" id="3.1.3.16"/>
    </reaction>
</comment>
<comment type="similarity">
    <text evidence="2">Belongs to the AAA ATPase family. PCH2 subfamily.</text>
</comment>
<dbReference type="Gene3D" id="3.40.50.2300">
    <property type="match status" value="2"/>
</dbReference>
<comment type="catalytic activity">
    <reaction evidence="16">
        <text>O-phospho-L-threonyl-[protein] + H2O = L-threonyl-[protein] + phosphate</text>
        <dbReference type="Rhea" id="RHEA:47004"/>
        <dbReference type="Rhea" id="RHEA-COMP:11060"/>
        <dbReference type="Rhea" id="RHEA-COMP:11605"/>
        <dbReference type="ChEBI" id="CHEBI:15377"/>
        <dbReference type="ChEBI" id="CHEBI:30013"/>
        <dbReference type="ChEBI" id="CHEBI:43474"/>
        <dbReference type="ChEBI" id="CHEBI:61977"/>
        <dbReference type="EC" id="3.1.3.16"/>
    </reaction>
</comment>
<dbReference type="Pfam" id="PF00004">
    <property type="entry name" value="AAA"/>
    <property type="match status" value="1"/>
</dbReference>
<keyword evidence="12" id="KW-0904">Protein phosphatase</keyword>
<dbReference type="AlphaFoldDB" id="A0A4Y7MHD1"/>
<dbReference type="EC" id="3.1.3.16" evidence="4"/>
<dbReference type="PANTHER" id="PTHR45991:SF1">
    <property type="entry name" value="PACHYTENE CHECKPOINT PROTEIN 2 HOMOLOG"/>
    <property type="match status" value="1"/>
</dbReference>
<comment type="similarity">
    <text evidence="3">Belongs to the SSU72 phosphatase family.</text>
</comment>
<evidence type="ECO:0000256" key="2">
    <source>
        <dbReference type="ARBA" id="ARBA00007271"/>
    </source>
</evidence>
<dbReference type="FunFam" id="3.40.50.2300:FF:000066">
    <property type="entry name" value="RNA polymerase II subunit A C-terminal domain phosphatase SSU72"/>
    <property type="match status" value="1"/>
</dbReference>
<dbReference type="SUPFAM" id="SSF52540">
    <property type="entry name" value="P-loop containing nucleoside triphosphate hydrolases"/>
    <property type="match status" value="1"/>
</dbReference>
<dbReference type="InterPro" id="IPR003593">
    <property type="entry name" value="AAA+_ATPase"/>
</dbReference>
<evidence type="ECO:0000256" key="4">
    <source>
        <dbReference type="ARBA" id="ARBA00013081"/>
    </source>
</evidence>
<evidence type="ECO:0000256" key="12">
    <source>
        <dbReference type="ARBA" id="ARBA00022912"/>
    </source>
</evidence>
<evidence type="ECO:0000256" key="17">
    <source>
        <dbReference type="RuleBase" id="RU003651"/>
    </source>
</evidence>
<dbReference type="GO" id="GO:0005694">
    <property type="term" value="C:chromosome"/>
    <property type="evidence" value="ECO:0007669"/>
    <property type="project" value="TreeGrafter"/>
</dbReference>
<keyword evidence="7 17" id="KW-0547">Nucleotide-binding</keyword>
<dbReference type="PANTHER" id="PTHR45991">
    <property type="entry name" value="PACHYTENE CHECKPOINT PROTEIN 2"/>
    <property type="match status" value="1"/>
</dbReference>
<reference evidence="20" key="1">
    <citation type="submission" date="2018-08" db="EMBL/GenBank/DDBJ databases">
        <authorList>
            <person name="Cornetti L."/>
        </authorList>
    </citation>
    <scope>NUCLEOTIDE SEQUENCE</scope>
    <source>
        <strain evidence="20">CA-CH-1</strain>
    </source>
</reference>
<dbReference type="PROSITE" id="PS00674">
    <property type="entry name" value="AAA"/>
    <property type="match status" value="1"/>
</dbReference>
<evidence type="ECO:0000256" key="3">
    <source>
        <dbReference type="ARBA" id="ARBA00008978"/>
    </source>
</evidence>
<gene>
    <name evidence="20" type="primary">EOG090X0E4R</name>
</gene>
<evidence type="ECO:0000256" key="6">
    <source>
        <dbReference type="ARBA" id="ARBA00022664"/>
    </source>
</evidence>
<evidence type="ECO:0000256" key="7">
    <source>
        <dbReference type="ARBA" id="ARBA00022741"/>
    </source>
</evidence>
<proteinExistence type="evidence at transcript level"/>
<evidence type="ECO:0000256" key="18">
    <source>
        <dbReference type="SAM" id="MobiDB-lite"/>
    </source>
</evidence>
<feature type="compositionally biased region" description="Low complexity" evidence="18">
    <location>
        <begin position="100"/>
        <end position="117"/>
    </location>
</feature>
<dbReference type="InterPro" id="IPR003960">
    <property type="entry name" value="ATPase_AAA_CS"/>
</dbReference>